<gene>
    <name evidence="2" type="ORF">F5878DRAFT_668264</name>
</gene>
<comment type="caution">
    <text evidence="2">The sequence shown here is derived from an EMBL/GenBank/DDBJ whole genome shotgun (WGS) entry which is preliminary data.</text>
</comment>
<feature type="compositionally biased region" description="Basic residues" evidence="1">
    <location>
        <begin position="1"/>
        <end position="11"/>
    </location>
</feature>
<accession>A0AA38U1U1</accession>
<evidence type="ECO:0000256" key="1">
    <source>
        <dbReference type="SAM" id="MobiDB-lite"/>
    </source>
</evidence>
<name>A0AA38U1U1_9AGAR</name>
<organism evidence="2 3">
    <name type="scientific">Lentinula raphanica</name>
    <dbReference type="NCBI Taxonomy" id="153919"/>
    <lineage>
        <taxon>Eukaryota</taxon>
        <taxon>Fungi</taxon>
        <taxon>Dikarya</taxon>
        <taxon>Basidiomycota</taxon>
        <taxon>Agaricomycotina</taxon>
        <taxon>Agaricomycetes</taxon>
        <taxon>Agaricomycetidae</taxon>
        <taxon>Agaricales</taxon>
        <taxon>Marasmiineae</taxon>
        <taxon>Omphalotaceae</taxon>
        <taxon>Lentinula</taxon>
    </lineage>
</organism>
<dbReference type="Proteomes" id="UP001163846">
    <property type="component" value="Unassembled WGS sequence"/>
</dbReference>
<evidence type="ECO:0000313" key="2">
    <source>
        <dbReference type="EMBL" id="KAJ3830847.1"/>
    </source>
</evidence>
<sequence>PPIPLPKKRRTQAASGKTRANTPAPSVAPRLVTPDVPIRIQEGPPDYFDEDDVRTAGHQGFLTNPDFKVKVPFSQLIKKTIAQNPRAPKLPFLRAPKWQLSEEMKDFGAFINSPDTTFSLQGLSRYNYLASRPLQPTVGTTLPSPEALHSHNNCLTCLSRGVVCEGGGKLGGACSHCDRTHRNCPSCLGLDEHKDRFVAIHNTVQGYPAGYSGSLDRFRSTLDEMTHIATSFETIFGDVRRRLALNLQEVRANGFDFNVVLSNDLLWLGFSLQSVSFLG</sequence>
<reference evidence="2" key="1">
    <citation type="submission" date="2022-08" db="EMBL/GenBank/DDBJ databases">
        <authorList>
            <consortium name="DOE Joint Genome Institute"/>
            <person name="Min B."/>
            <person name="Riley R."/>
            <person name="Sierra-Patev S."/>
            <person name="Naranjo-Ortiz M."/>
            <person name="Looney B."/>
            <person name="Konkel Z."/>
            <person name="Slot J.C."/>
            <person name="Sakamoto Y."/>
            <person name="Steenwyk J.L."/>
            <person name="Rokas A."/>
            <person name="Carro J."/>
            <person name="Camarero S."/>
            <person name="Ferreira P."/>
            <person name="Molpeceres G."/>
            <person name="Ruiz-Duenas F.J."/>
            <person name="Serrano A."/>
            <person name="Henrissat B."/>
            <person name="Drula E."/>
            <person name="Hughes K.W."/>
            <person name="Mata J.L."/>
            <person name="Ishikawa N.K."/>
            <person name="Vargas-Isla R."/>
            <person name="Ushijima S."/>
            <person name="Smith C.A."/>
            <person name="Ahrendt S."/>
            <person name="Andreopoulos W."/>
            <person name="He G."/>
            <person name="Labutti K."/>
            <person name="Lipzen A."/>
            <person name="Ng V."/>
            <person name="Sandor L."/>
            <person name="Barry K."/>
            <person name="Martinez A.T."/>
            <person name="Xiao Y."/>
            <person name="Gibbons J.G."/>
            <person name="Terashima K."/>
            <person name="Hibbett D.S."/>
            <person name="Grigoriev I.V."/>
        </authorList>
    </citation>
    <scope>NUCLEOTIDE SEQUENCE</scope>
    <source>
        <strain evidence="2">TFB9207</strain>
    </source>
</reference>
<protein>
    <submittedName>
        <fullName evidence="2">Uncharacterized protein</fullName>
    </submittedName>
</protein>
<feature type="compositionally biased region" description="Polar residues" evidence="1">
    <location>
        <begin position="12"/>
        <end position="24"/>
    </location>
</feature>
<evidence type="ECO:0000313" key="3">
    <source>
        <dbReference type="Proteomes" id="UP001163846"/>
    </source>
</evidence>
<feature type="region of interest" description="Disordered" evidence="1">
    <location>
        <begin position="1"/>
        <end position="30"/>
    </location>
</feature>
<dbReference type="AlphaFoldDB" id="A0AA38U1U1"/>
<dbReference type="EMBL" id="MU808142">
    <property type="protein sequence ID" value="KAJ3830847.1"/>
    <property type="molecule type" value="Genomic_DNA"/>
</dbReference>
<feature type="non-terminal residue" evidence="2">
    <location>
        <position position="1"/>
    </location>
</feature>
<keyword evidence="3" id="KW-1185">Reference proteome</keyword>
<proteinExistence type="predicted"/>